<name>A0A7R9C0F4_9CRUS</name>
<sequence length="209" mass="24034">MMAYWAFTAYGVTLLQEGASTAGMVADSSDYATFFHKESHDFMDFAVRVPVVLIGNLDYSDPEVQGEVERITSLIEGSNPNIADDLYTDSWLRAFLQFLERDGADKDFNVHGIKNFTHVLQKEYLASDPTNVFSRDISYDDDGNIQASRFVFQVQNLKTIDDFRFIMMSFRHLFSTELKDYNITSYHPLYRLGEQASIIGFLLFSFWQS</sequence>
<organism evidence="1">
    <name type="scientific">Notodromas monacha</name>
    <dbReference type="NCBI Taxonomy" id="399045"/>
    <lineage>
        <taxon>Eukaryota</taxon>
        <taxon>Metazoa</taxon>
        <taxon>Ecdysozoa</taxon>
        <taxon>Arthropoda</taxon>
        <taxon>Crustacea</taxon>
        <taxon>Oligostraca</taxon>
        <taxon>Ostracoda</taxon>
        <taxon>Podocopa</taxon>
        <taxon>Podocopida</taxon>
        <taxon>Cypridocopina</taxon>
        <taxon>Cypridoidea</taxon>
        <taxon>Cyprididae</taxon>
        <taxon>Notodromas</taxon>
    </lineage>
</organism>
<dbReference type="GO" id="GO:0016020">
    <property type="term" value="C:membrane"/>
    <property type="evidence" value="ECO:0007669"/>
    <property type="project" value="TreeGrafter"/>
</dbReference>
<dbReference type="InterPro" id="IPR051697">
    <property type="entry name" value="Patched_domain-protein"/>
</dbReference>
<dbReference type="PANTHER" id="PTHR10796:SF92">
    <property type="entry name" value="PATCHED-RELATED, ISOFORM A"/>
    <property type="match status" value="1"/>
</dbReference>
<proteinExistence type="predicted"/>
<evidence type="ECO:0000313" key="1">
    <source>
        <dbReference type="EMBL" id="CAD7283338.1"/>
    </source>
</evidence>
<protein>
    <submittedName>
        <fullName evidence="1">Uncharacterized protein</fullName>
    </submittedName>
</protein>
<dbReference type="PANTHER" id="PTHR10796">
    <property type="entry name" value="PATCHED-RELATED"/>
    <property type="match status" value="1"/>
</dbReference>
<gene>
    <name evidence="1" type="ORF">NMOB1V02_LOCUS10954</name>
</gene>
<dbReference type="EMBL" id="OA887284">
    <property type="protein sequence ID" value="CAD7283338.1"/>
    <property type="molecule type" value="Genomic_DNA"/>
</dbReference>
<dbReference type="AlphaFoldDB" id="A0A7R9C0F4"/>
<accession>A0A7R9C0F4</accession>
<dbReference type="EMBL" id="CAJPEX010005247">
    <property type="protein sequence ID" value="CAG0923490.1"/>
    <property type="molecule type" value="Genomic_DNA"/>
</dbReference>
<evidence type="ECO:0000313" key="2">
    <source>
        <dbReference type="Proteomes" id="UP000678499"/>
    </source>
</evidence>
<keyword evidence="2" id="KW-1185">Reference proteome</keyword>
<dbReference type="Proteomes" id="UP000678499">
    <property type="component" value="Unassembled WGS sequence"/>
</dbReference>
<reference evidence="1" key="1">
    <citation type="submission" date="2020-11" db="EMBL/GenBank/DDBJ databases">
        <authorList>
            <person name="Tran Van P."/>
        </authorList>
    </citation>
    <scope>NUCLEOTIDE SEQUENCE</scope>
</reference>